<keyword evidence="2" id="KW-1185">Reference proteome</keyword>
<proteinExistence type="predicted"/>
<gene>
    <name evidence="1" type="ORF">Syun_004416</name>
</gene>
<dbReference type="EMBL" id="JBBNAF010000002">
    <property type="protein sequence ID" value="KAK9163514.1"/>
    <property type="molecule type" value="Genomic_DNA"/>
</dbReference>
<dbReference type="AlphaFoldDB" id="A0AAP0L756"/>
<reference evidence="1 2" key="1">
    <citation type="submission" date="2024-01" db="EMBL/GenBank/DDBJ databases">
        <title>Genome assemblies of Stephania.</title>
        <authorList>
            <person name="Yang L."/>
        </authorList>
    </citation>
    <scope>NUCLEOTIDE SEQUENCE [LARGE SCALE GENOMIC DNA]</scope>
    <source>
        <strain evidence="1">YNDBR</strain>
        <tissue evidence="1">Leaf</tissue>
    </source>
</reference>
<evidence type="ECO:0000313" key="2">
    <source>
        <dbReference type="Proteomes" id="UP001420932"/>
    </source>
</evidence>
<protein>
    <submittedName>
        <fullName evidence="1">Uncharacterized protein</fullName>
    </submittedName>
</protein>
<organism evidence="1 2">
    <name type="scientific">Stephania yunnanensis</name>
    <dbReference type="NCBI Taxonomy" id="152371"/>
    <lineage>
        <taxon>Eukaryota</taxon>
        <taxon>Viridiplantae</taxon>
        <taxon>Streptophyta</taxon>
        <taxon>Embryophyta</taxon>
        <taxon>Tracheophyta</taxon>
        <taxon>Spermatophyta</taxon>
        <taxon>Magnoliopsida</taxon>
        <taxon>Ranunculales</taxon>
        <taxon>Menispermaceae</taxon>
        <taxon>Menispermoideae</taxon>
        <taxon>Cissampelideae</taxon>
        <taxon>Stephania</taxon>
    </lineage>
</organism>
<evidence type="ECO:0000313" key="1">
    <source>
        <dbReference type="EMBL" id="KAK9163514.1"/>
    </source>
</evidence>
<comment type="caution">
    <text evidence="1">The sequence shown here is derived from an EMBL/GenBank/DDBJ whole genome shotgun (WGS) entry which is preliminary data.</text>
</comment>
<accession>A0AAP0L756</accession>
<sequence>MKTEDNDKDIRTLISLCLGSVNTLLQFQNMVINCLNSESNLLLLLNLLFLFCQFSIDI</sequence>
<name>A0AAP0L756_9MAGN</name>
<dbReference type="Proteomes" id="UP001420932">
    <property type="component" value="Unassembled WGS sequence"/>
</dbReference>